<accession>A0A4Y2SAM5</accession>
<name>A0A4Y2SAM5_ARAVE</name>
<sequence>MKVLLVLLLAGFALAAANPLYDLGQVGGFGDFGGDLDYFSDDKPTLEEVKEKLREKFNNFLQKVRDALKGGKDIKDEILKKGKEIKEKFKLLKEQLDKEGKDFIEKLIDHGRDYLKQVFEKLGVNDKRSVDYHVEAIMQAEGKDGMIQKLKDRFQEVVKKVKDAIEQGKSLKDGLETLEKIRQKLKDFNIDLGDFGNEYLDQLKDKVKDYWKKLKDRLGVSKRNTNVDVFAMIQELKQLVKSQSI</sequence>
<keyword evidence="4" id="KW-1185">Reference proteome</keyword>
<feature type="chain" id="PRO_5036129227" evidence="1">
    <location>
        <begin position="18"/>
        <end position="245"/>
    </location>
</feature>
<dbReference type="EMBL" id="BGPR01020309">
    <property type="protein sequence ID" value="GBN84309.1"/>
    <property type="molecule type" value="Genomic_DNA"/>
</dbReference>
<dbReference type="Proteomes" id="UP000499080">
    <property type="component" value="Unassembled WGS sequence"/>
</dbReference>
<dbReference type="EMBL" id="BGPR01020311">
    <property type="protein sequence ID" value="GBN84315.1"/>
    <property type="molecule type" value="Genomic_DNA"/>
</dbReference>
<keyword evidence="1" id="KW-0732">Signal</keyword>
<proteinExistence type="predicted"/>
<comment type="caution">
    <text evidence="3">The sequence shown here is derived from an EMBL/GenBank/DDBJ whole genome shotgun (WGS) entry which is preliminary data.</text>
</comment>
<feature type="signal peptide" evidence="1">
    <location>
        <begin position="1"/>
        <end position="17"/>
    </location>
</feature>
<dbReference type="AlphaFoldDB" id="A0A4Y2SAM5"/>
<dbReference type="OrthoDB" id="7489153at2759"/>
<protein>
    <submittedName>
        <fullName evidence="3">Uncharacterized protein</fullName>
    </submittedName>
</protein>
<evidence type="ECO:0000256" key="1">
    <source>
        <dbReference type="SAM" id="SignalP"/>
    </source>
</evidence>
<evidence type="ECO:0000313" key="2">
    <source>
        <dbReference type="EMBL" id="GBN84309.1"/>
    </source>
</evidence>
<evidence type="ECO:0000313" key="4">
    <source>
        <dbReference type="Proteomes" id="UP000499080"/>
    </source>
</evidence>
<organism evidence="3 4">
    <name type="scientific">Araneus ventricosus</name>
    <name type="common">Orbweaver spider</name>
    <name type="synonym">Epeira ventricosa</name>
    <dbReference type="NCBI Taxonomy" id="182803"/>
    <lineage>
        <taxon>Eukaryota</taxon>
        <taxon>Metazoa</taxon>
        <taxon>Ecdysozoa</taxon>
        <taxon>Arthropoda</taxon>
        <taxon>Chelicerata</taxon>
        <taxon>Arachnida</taxon>
        <taxon>Araneae</taxon>
        <taxon>Araneomorphae</taxon>
        <taxon>Entelegynae</taxon>
        <taxon>Araneoidea</taxon>
        <taxon>Araneidae</taxon>
        <taxon>Araneus</taxon>
    </lineage>
</organism>
<reference evidence="3 4" key="1">
    <citation type="journal article" date="2019" name="Sci. Rep.">
        <title>Orb-weaving spider Araneus ventricosus genome elucidates the spidroin gene catalogue.</title>
        <authorList>
            <person name="Kono N."/>
            <person name="Nakamura H."/>
            <person name="Ohtoshi R."/>
            <person name="Moran D.A.P."/>
            <person name="Shinohara A."/>
            <person name="Yoshida Y."/>
            <person name="Fujiwara M."/>
            <person name="Mori M."/>
            <person name="Tomita M."/>
            <person name="Arakawa K."/>
        </authorList>
    </citation>
    <scope>NUCLEOTIDE SEQUENCE [LARGE SCALE GENOMIC DNA]</scope>
</reference>
<evidence type="ECO:0000313" key="3">
    <source>
        <dbReference type="EMBL" id="GBN84315.1"/>
    </source>
</evidence>
<gene>
    <name evidence="2" type="ORF">AVEN_250942_1</name>
    <name evidence="3" type="ORF">AVEN_261486_1</name>
</gene>
<dbReference type="Gene3D" id="1.20.120.20">
    <property type="entry name" value="Apolipoprotein"/>
    <property type="match status" value="1"/>
</dbReference>